<dbReference type="Proteomes" id="UP000219338">
    <property type="component" value="Unassembled WGS sequence"/>
</dbReference>
<sequence>MAERTKRRWAFLARYTYAIFKRQLWTKLKRRLKVMTGMLLRLMFELHRHSLNFETEICKECIEPVLENISCDGKYVKSTAAGPDHSALNVHPNTMSDSRIVNHTNICSITSFDMVEFKFVTK</sequence>
<accession>A0A284R410</accession>
<evidence type="ECO:0000313" key="2">
    <source>
        <dbReference type="Proteomes" id="UP000219338"/>
    </source>
</evidence>
<proteinExistence type="predicted"/>
<gene>
    <name evidence="1" type="ORF">ARMOST_06770</name>
</gene>
<keyword evidence="2" id="KW-1185">Reference proteome</keyword>
<reference evidence="2" key="1">
    <citation type="journal article" date="2017" name="Nat. Ecol. Evol.">
        <title>Genome expansion and lineage-specific genetic innovations in the forest pathogenic fungi Armillaria.</title>
        <authorList>
            <person name="Sipos G."/>
            <person name="Prasanna A.N."/>
            <person name="Walter M.C."/>
            <person name="O'Connor E."/>
            <person name="Balint B."/>
            <person name="Krizsan K."/>
            <person name="Kiss B."/>
            <person name="Hess J."/>
            <person name="Varga T."/>
            <person name="Slot J."/>
            <person name="Riley R."/>
            <person name="Boka B."/>
            <person name="Rigling D."/>
            <person name="Barry K."/>
            <person name="Lee J."/>
            <person name="Mihaltcheva S."/>
            <person name="LaButti K."/>
            <person name="Lipzen A."/>
            <person name="Waldron R."/>
            <person name="Moloney N.M."/>
            <person name="Sperisen C."/>
            <person name="Kredics L."/>
            <person name="Vagvoelgyi C."/>
            <person name="Patrignani A."/>
            <person name="Fitzpatrick D."/>
            <person name="Nagy I."/>
            <person name="Doyle S."/>
            <person name="Anderson J.B."/>
            <person name="Grigoriev I.V."/>
            <person name="Gueldener U."/>
            <person name="Muensterkoetter M."/>
            <person name="Nagy L.G."/>
        </authorList>
    </citation>
    <scope>NUCLEOTIDE SEQUENCE [LARGE SCALE GENOMIC DNA]</scope>
    <source>
        <strain evidence="2">C18/9</strain>
    </source>
</reference>
<organism evidence="1 2">
    <name type="scientific">Armillaria ostoyae</name>
    <name type="common">Armillaria root rot fungus</name>
    <dbReference type="NCBI Taxonomy" id="47428"/>
    <lineage>
        <taxon>Eukaryota</taxon>
        <taxon>Fungi</taxon>
        <taxon>Dikarya</taxon>
        <taxon>Basidiomycota</taxon>
        <taxon>Agaricomycotina</taxon>
        <taxon>Agaricomycetes</taxon>
        <taxon>Agaricomycetidae</taxon>
        <taxon>Agaricales</taxon>
        <taxon>Marasmiineae</taxon>
        <taxon>Physalacriaceae</taxon>
        <taxon>Armillaria</taxon>
    </lineage>
</organism>
<name>A0A284R410_ARMOS</name>
<dbReference type="AlphaFoldDB" id="A0A284R410"/>
<evidence type="ECO:0000313" key="1">
    <source>
        <dbReference type="EMBL" id="SJL03415.1"/>
    </source>
</evidence>
<protein>
    <submittedName>
        <fullName evidence="1">Uncharacterized protein</fullName>
    </submittedName>
</protein>
<dbReference type="EMBL" id="FUEG01000004">
    <property type="protein sequence ID" value="SJL03415.1"/>
    <property type="molecule type" value="Genomic_DNA"/>
</dbReference>